<name>A0ABX5PTL7_9FLAO</name>
<dbReference type="Proteomes" id="UP000248584">
    <property type="component" value="Unassembled WGS sequence"/>
</dbReference>
<accession>A0ABX5PTL7</accession>
<dbReference type="EMBL" id="QKZR01000013">
    <property type="protein sequence ID" value="PZX36258.1"/>
    <property type="molecule type" value="Genomic_DNA"/>
</dbReference>
<proteinExistence type="predicted"/>
<evidence type="ECO:0000313" key="2">
    <source>
        <dbReference type="Proteomes" id="UP000248584"/>
    </source>
</evidence>
<gene>
    <name evidence="1" type="ORF">LX97_03469</name>
</gene>
<sequence length="40" mass="4675">KTYKQLVKGSVNRIEIRINTLKLCQLQNDLTEINVPYTQV</sequence>
<organism evidence="1 2">
    <name type="scientific">Nonlabens dokdonensis</name>
    <dbReference type="NCBI Taxonomy" id="328515"/>
    <lineage>
        <taxon>Bacteria</taxon>
        <taxon>Pseudomonadati</taxon>
        <taxon>Bacteroidota</taxon>
        <taxon>Flavobacteriia</taxon>
        <taxon>Flavobacteriales</taxon>
        <taxon>Flavobacteriaceae</taxon>
        <taxon>Nonlabens</taxon>
    </lineage>
</organism>
<reference evidence="1 2" key="1">
    <citation type="submission" date="2018-06" db="EMBL/GenBank/DDBJ databases">
        <title>Genomic Encyclopedia of Archaeal and Bacterial Type Strains, Phase II (KMG-II): from individual species to whole genera.</title>
        <authorList>
            <person name="Goeker M."/>
        </authorList>
    </citation>
    <scope>NUCLEOTIDE SEQUENCE [LARGE SCALE GENOMIC DNA]</scope>
    <source>
        <strain evidence="1 2">DSM 17205</strain>
    </source>
</reference>
<protein>
    <submittedName>
        <fullName evidence="1">Uncharacterized protein</fullName>
    </submittedName>
</protein>
<comment type="caution">
    <text evidence="1">The sequence shown here is derived from an EMBL/GenBank/DDBJ whole genome shotgun (WGS) entry which is preliminary data.</text>
</comment>
<keyword evidence="2" id="KW-1185">Reference proteome</keyword>
<evidence type="ECO:0000313" key="1">
    <source>
        <dbReference type="EMBL" id="PZX36258.1"/>
    </source>
</evidence>
<feature type="non-terminal residue" evidence="1">
    <location>
        <position position="1"/>
    </location>
</feature>